<proteinExistence type="predicted"/>
<gene>
    <name evidence="2" type="ORF">ASPFODRAFT_65476</name>
</gene>
<dbReference type="AlphaFoldDB" id="A0A1M3T2H6"/>
<name>A0A1M3T2H6_ASPLC</name>
<sequence length="85" mass="9336">MFSGWKLRSASGSWPIPDMAPAGDGRDPSCSSRLRRDPGWPEIVGKTHINPFPKRAIRASGSPSPQCWVFRTQTAVMSMRGNHAV</sequence>
<reference evidence="3" key="1">
    <citation type="journal article" date="2017" name="Genome Biol.">
        <title>Comparative genomics reveals high biological diversity and specific adaptations in the industrially and medically important fungal genus Aspergillus.</title>
        <authorList>
            <person name="de Vries R.P."/>
            <person name="Riley R."/>
            <person name="Wiebenga A."/>
            <person name="Aguilar-Osorio G."/>
            <person name="Amillis S."/>
            <person name="Uchima C.A."/>
            <person name="Anderluh G."/>
            <person name="Asadollahi M."/>
            <person name="Askin M."/>
            <person name="Barry K."/>
            <person name="Battaglia E."/>
            <person name="Bayram O."/>
            <person name="Benocci T."/>
            <person name="Braus-Stromeyer S.A."/>
            <person name="Caldana C."/>
            <person name="Canovas D."/>
            <person name="Cerqueira G.C."/>
            <person name="Chen F."/>
            <person name="Chen W."/>
            <person name="Choi C."/>
            <person name="Clum A."/>
            <person name="Dos Santos R.A."/>
            <person name="Damasio A.R."/>
            <person name="Diallinas G."/>
            <person name="Emri T."/>
            <person name="Fekete E."/>
            <person name="Flipphi M."/>
            <person name="Freyberg S."/>
            <person name="Gallo A."/>
            <person name="Gournas C."/>
            <person name="Habgood R."/>
            <person name="Hainaut M."/>
            <person name="Harispe M.L."/>
            <person name="Henrissat B."/>
            <person name="Hilden K.S."/>
            <person name="Hope R."/>
            <person name="Hossain A."/>
            <person name="Karabika E."/>
            <person name="Karaffa L."/>
            <person name="Karanyi Z."/>
            <person name="Krasevec N."/>
            <person name="Kuo A."/>
            <person name="Kusch H."/>
            <person name="LaButti K."/>
            <person name="Lagendijk E.L."/>
            <person name="Lapidus A."/>
            <person name="Levasseur A."/>
            <person name="Lindquist E."/>
            <person name="Lipzen A."/>
            <person name="Logrieco A.F."/>
            <person name="MacCabe A."/>
            <person name="Maekelae M.R."/>
            <person name="Malavazi I."/>
            <person name="Melin P."/>
            <person name="Meyer V."/>
            <person name="Mielnichuk N."/>
            <person name="Miskei M."/>
            <person name="Molnar A.P."/>
            <person name="Mule G."/>
            <person name="Ngan C.Y."/>
            <person name="Orejas M."/>
            <person name="Orosz E."/>
            <person name="Ouedraogo J.P."/>
            <person name="Overkamp K.M."/>
            <person name="Park H.-S."/>
            <person name="Perrone G."/>
            <person name="Piumi F."/>
            <person name="Punt P.J."/>
            <person name="Ram A.F."/>
            <person name="Ramon A."/>
            <person name="Rauscher S."/>
            <person name="Record E."/>
            <person name="Riano-Pachon D.M."/>
            <person name="Robert V."/>
            <person name="Roehrig J."/>
            <person name="Ruller R."/>
            <person name="Salamov A."/>
            <person name="Salih N.S."/>
            <person name="Samson R.A."/>
            <person name="Sandor E."/>
            <person name="Sanguinetti M."/>
            <person name="Schuetze T."/>
            <person name="Sepcic K."/>
            <person name="Shelest E."/>
            <person name="Sherlock G."/>
            <person name="Sophianopoulou V."/>
            <person name="Squina F.M."/>
            <person name="Sun H."/>
            <person name="Susca A."/>
            <person name="Todd R.B."/>
            <person name="Tsang A."/>
            <person name="Unkles S.E."/>
            <person name="van de Wiele N."/>
            <person name="van Rossen-Uffink D."/>
            <person name="Oliveira J.V."/>
            <person name="Vesth T.C."/>
            <person name="Visser J."/>
            <person name="Yu J.-H."/>
            <person name="Zhou M."/>
            <person name="Andersen M.R."/>
            <person name="Archer D.B."/>
            <person name="Baker S.E."/>
            <person name="Benoit I."/>
            <person name="Brakhage A.A."/>
            <person name="Braus G.H."/>
            <person name="Fischer R."/>
            <person name="Frisvad J.C."/>
            <person name="Goldman G.H."/>
            <person name="Houbraken J."/>
            <person name="Oakley B."/>
            <person name="Pocsi I."/>
            <person name="Scazzocchio C."/>
            <person name="Seiboth B."/>
            <person name="vanKuyk P.A."/>
            <person name="Wortman J."/>
            <person name="Dyer P.S."/>
            <person name="Grigoriev I.V."/>
        </authorList>
    </citation>
    <scope>NUCLEOTIDE SEQUENCE [LARGE SCALE GENOMIC DNA]</scope>
    <source>
        <strain evidence="3">CBS 106.47</strain>
    </source>
</reference>
<feature type="region of interest" description="Disordered" evidence="1">
    <location>
        <begin position="1"/>
        <end position="47"/>
    </location>
</feature>
<dbReference type="EMBL" id="KV878252">
    <property type="protein sequence ID" value="OJZ80960.1"/>
    <property type="molecule type" value="Genomic_DNA"/>
</dbReference>
<evidence type="ECO:0000256" key="1">
    <source>
        <dbReference type="SAM" id="MobiDB-lite"/>
    </source>
</evidence>
<accession>A0A1M3T2H6</accession>
<dbReference type="Proteomes" id="UP000184063">
    <property type="component" value="Unassembled WGS sequence"/>
</dbReference>
<organism evidence="2 3">
    <name type="scientific">Aspergillus luchuensis (strain CBS 106.47)</name>
    <dbReference type="NCBI Taxonomy" id="1137211"/>
    <lineage>
        <taxon>Eukaryota</taxon>
        <taxon>Fungi</taxon>
        <taxon>Dikarya</taxon>
        <taxon>Ascomycota</taxon>
        <taxon>Pezizomycotina</taxon>
        <taxon>Eurotiomycetes</taxon>
        <taxon>Eurotiomycetidae</taxon>
        <taxon>Eurotiales</taxon>
        <taxon>Aspergillaceae</taxon>
        <taxon>Aspergillus</taxon>
        <taxon>Aspergillus subgen. Circumdati</taxon>
    </lineage>
</organism>
<protein>
    <submittedName>
        <fullName evidence="2">Uncharacterized protein</fullName>
    </submittedName>
</protein>
<evidence type="ECO:0000313" key="2">
    <source>
        <dbReference type="EMBL" id="OJZ80960.1"/>
    </source>
</evidence>
<evidence type="ECO:0000313" key="3">
    <source>
        <dbReference type="Proteomes" id="UP000184063"/>
    </source>
</evidence>
<dbReference type="VEuPathDB" id="FungiDB:ASPFODRAFT_65476"/>